<dbReference type="Gene3D" id="3.30.470.10">
    <property type="match status" value="1"/>
</dbReference>
<evidence type="ECO:0000256" key="1">
    <source>
        <dbReference type="ARBA" id="ARBA00004824"/>
    </source>
</evidence>
<name>A0ABS5BUV1_9BACT</name>
<comment type="pathway">
    <text evidence="2">Amino-acid biosynthesis; L-valine biosynthesis; L-valine from pyruvate: step 4/4.</text>
</comment>
<evidence type="ECO:0000256" key="3">
    <source>
        <dbReference type="ARBA" id="ARBA00005072"/>
    </source>
</evidence>
<keyword evidence="9" id="KW-0032">Aminotransferase</keyword>
<dbReference type="Proteomes" id="UP000676565">
    <property type="component" value="Unassembled WGS sequence"/>
</dbReference>
<dbReference type="InterPro" id="IPR001544">
    <property type="entry name" value="Aminotrans_IV"/>
</dbReference>
<comment type="catalytic activity">
    <reaction evidence="7">
        <text>L-isoleucine + 2-oxoglutarate = (S)-3-methyl-2-oxopentanoate + L-glutamate</text>
        <dbReference type="Rhea" id="RHEA:24801"/>
        <dbReference type="ChEBI" id="CHEBI:16810"/>
        <dbReference type="ChEBI" id="CHEBI:29985"/>
        <dbReference type="ChEBI" id="CHEBI:35146"/>
        <dbReference type="ChEBI" id="CHEBI:58045"/>
        <dbReference type="EC" id="2.6.1.42"/>
    </reaction>
</comment>
<evidence type="ECO:0000256" key="6">
    <source>
        <dbReference type="ARBA" id="ARBA00048212"/>
    </source>
</evidence>
<dbReference type="SUPFAM" id="SSF56752">
    <property type="entry name" value="D-aminoacid aminotransferase-like PLP-dependent enzymes"/>
    <property type="match status" value="1"/>
</dbReference>
<sequence length="282" mass="30107">MSLLWINGTLTDKLDARVSPFDHGLLYGDGVWEHLRIFNGQLFRAPHHIRILFAAAQTVGIDVPLSEAELLAAIEATAKANARTEGYVRVIVTRGPGTIGPDPRKIEPQVIVIAEEYQPFPHELAGHGLHAVVSPLVLDTENPAHRFRTLNQLHVVRAKQHALQNGCLEALFLDRAGHLVGATEGFLFAVKDGALVVAGGQPEDATGFAVAAMAGDAGLVVAEYTITLEDLLAAEEAFIAGTACGVIGIIRVNGTPVRTGGEGPVTRAIREGYQQLTRGKSR</sequence>
<dbReference type="InterPro" id="IPR050571">
    <property type="entry name" value="Class-IV_PLP-Dep_Aminotrnsfr"/>
</dbReference>
<comment type="catalytic activity">
    <reaction evidence="6">
        <text>L-valine + 2-oxoglutarate = 3-methyl-2-oxobutanoate + L-glutamate</text>
        <dbReference type="Rhea" id="RHEA:24813"/>
        <dbReference type="ChEBI" id="CHEBI:11851"/>
        <dbReference type="ChEBI" id="CHEBI:16810"/>
        <dbReference type="ChEBI" id="CHEBI:29985"/>
        <dbReference type="ChEBI" id="CHEBI:57762"/>
        <dbReference type="EC" id="2.6.1.42"/>
    </reaction>
</comment>
<keyword evidence="9" id="KW-0808">Transferase</keyword>
<dbReference type="EC" id="2.6.1.42" evidence="5"/>
<dbReference type="Pfam" id="PF01063">
    <property type="entry name" value="Aminotran_4"/>
    <property type="match status" value="1"/>
</dbReference>
<evidence type="ECO:0000313" key="9">
    <source>
        <dbReference type="EMBL" id="MBP3957504.1"/>
    </source>
</evidence>
<dbReference type="InterPro" id="IPR036038">
    <property type="entry name" value="Aminotransferase-like"/>
</dbReference>
<evidence type="ECO:0000256" key="7">
    <source>
        <dbReference type="ARBA" id="ARBA00048798"/>
    </source>
</evidence>
<dbReference type="GO" id="GO:0008483">
    <property type="term" value="F:transaminase activity"/>
    <property type="evidence" value="ECO:0007669"/>
    <property type="project" value="UniProtKB-KW"/>
</dbReference>
<reference evidence="9 10" key="1">
    <citation type="submission" date="2021-04" db="EMBL/GenBank/DDBJ databases">
        <authorList>
            <person name="Ivanova A."/>
        </authorList>
    </citation>
    <scope>NUCLEOTIDE SEQUENCE [LARGE SCALE GENOMIC DNA]</scope>
    <source>
        <strain evidence="9 10">G18</strain>
    </source>
</reference>
<gene>
    <name evidence="9" type="ORF">J8F10_19835</name>
</gene>
<comment type="pathway">
    <text evidence="1">Amino-acid biosynthesis; L-isoleucine biosynthesis; L-isoleucine from 2-oxobutanoate: step 4/4.</text>
</comment>
<keyword evidence="10" id="KW-1185">Reference proteome</keyword>
<dbReference type="InterPro" id="IPR043132">
    <property type="entry name" value="BCAT-like_C"/>
</dbReference>
<protein>
    <recommendedName>
        <fullName evidence="5">branched-chain-amino-acid transaminase</fullName>
        <ecNumber evidence="5">2.6.1.42</ecNumber>
    </recommendedName>
</protein>
<dbReference type="PANTHER" id="PTHR42743">
    <property type="entry name" value="AMINO-ACID AMINOTRANSFERASE"/>
    <property type="match status" value="1"/>
</dbReference>
<dbReference type="RefSeq" id="WP_210656613.1">
    <property type="nucleotide sequence ID" value="NZ_JAGKQQ010000001.1"/>
</dbReference>
<comment type="similarity">
    <text evidence="4">Belongs to the class-IV pyridoxal-phosphate-dependent aminotransferase family.</text>
</comment>
<evidence type="ECO:0000256" key="2">
    <source>
        <dbReference type="ARBA" id="ARBA00004931"/>
    </source>
</evidence>
<evidence type="ECO:0000313" key="10">
    <source>
        <dbReference type="Proteomes" id="UP000676565"/>
    </source>
</evidence>
<accession>A0ABS5BUV1</accession>
<dbReference type="Gene3D" id="3.20.10.10">
    <property type="entry name" value="D-amino Acid Aminotransferase, subunit A, domain 2"/>
    <property type="match status" value="1"/>
</dbReference>
<evidence type="ECO:0000256" key="5">
    <source>
        <dbReference type="ARBA" id="ARBA00013053"/>
    </source>
</evidence>
<dbReference type="InterPro" id="IPR043131">
    <property type="entry name" value="BCAT-like_N"/>
</dbReference>
<comment type="caution">
    <text evidence="9">The sequence shown here is derived from an EMBL/GenBank/DDBJ whole genome shotgun (WGS) entry which is preliminary data.</text>
</comment>
<organism evidence="9 10">
    <name type="scientific">Gemmata palustris</name>
    <dbReference type="NCBI Taxonomy" id="2822762"/>
    <lineage>
        <taxon>Bacteria</taxon>
        <taxon>Pseudomonadati</taxon>
        <taxon>Planctomycetota</taxon>
        <taxon>Planctomycetia</taxon>
        <taxon>Gemmatales</taxon>
        <taxon>Gemmataceae</taxon>
        <taxon>Gemmata</taxon>
    </lineage>
</organism>
<comment type="catalytic activity">
    <reaction evidence="8">
        <text>L-leucine + 2-oxoglutarate = 4-methyl-2-oxopentanoate + L-glutamate</text>
        <dbReference type="Rhea" id="RHEA:18321"/>
        <dbReference type="ChEBI" id="CHEBI:16810"/>
        <dbReference type="ChEBI" id="CHEBI:17865"/>
        <dbReference type="ChEBI" id="CHEBI:29985"/>
        <dbReference type="ChEBI" id="CHEBI:57427"/>
        <dbReference type="EC" id="2.6.1.42"/>
    </reaction>
</comment>
<comment type="pathway">
    <text evidence="3">Amino-acid biosynthesis; L-leucine biosynthesis; L-leucine from 3-methyl-2-oxobutanoate: step 4/4.</text>
</comment>
<dbReference type="EMBL" id="JAGKQQ010000001">
    <property type="protein sequence ID" value="MBP3957504.1"/>
    <property type="molecule type" value="Genomic_DNA"/>
</dbReference>
<proteinExistence type="inferred from homology"/>
<evidence type="ECO:0000256" key="4">
    <source>
        <dbReference type="ARBA" id="ARBA00009320"/>
    </source>
</evidence>
<evidence type="ECO:0000256" key="8">
    <source>
        <dbReference type="ARBA" id="ARBA00049229"/>
    </source>
</evidence>
<dbReference type="PANTHER" id="PTHR42743:SF11">
    <property type="entry name" value="AMINODEOXYCHORISMATE LYASE"/>
    <property type="match status" value="1"/>
</dbReference>